<sequence>MTMQKLVLSLILATFTNPLLSLPIIDSREVPYQFPDGKMNFGELSSLDEDYLLRNLPAAVLAKHNLLGDTETLLSKEELGEGNHNVGENIKEILFGKHPRISLLSLLQSKDKKQYKKRGNVSECFWKYCV</sequence>
<comment type="similarity">
    <text evidence="2 8">Belongs to the urotensin-2 family.</text>
</comment>
<organism evidence="10 11">
    <name type="scientific">Xenopus laevis</name>
    <name type="common">African clawed frog</name>
    <dbReference type="NCBI Taxonomy" id="8355"/>
    <lineage>
        <taxon>Eukaryota</taxon>
        <taxon>Metazoa</taxon>
        <taxon>Chordata</taxon>
        <taxon>Craniata</taxon>
        <taxon>Vertebrata</taxon>
        <taxon>Euteleostomi</taxon>
        <taxon>Amphibia</taxon>
        <taxon>Batrachia</taxon>
        <taxon>Anura</taxon>
        <taxon>Pipoidea</taxon>
        <taxon>Pipidae</taxon>
        <taxon>Xenopodinae</taxon>
        <taxon>Xenopus</taxon>
        <taxon>Xenopus</taxon>
    </lineage>
</organism>
<evidence type="ECO:0000313" key="11">
    <source>
        <dbReference type="Proteomes" id="UP000694892"/>
    </source>
</evidence>
<dbReference type="GO" id="GO:0008217">
    <property type="term" value="P:regulation of blood pressure"/>
    <property type="evidence" value="ECO:0007669"/>
    <property type="project" value="InterPro"/>
</dbReference>
<evidence type="ECO:0000313" key="10">
    <source>
        <dbReference type="EMBL" id="OCT70695.1"/>
    </source>
</evidence>
<dbReference type="PANTHER" id="PTHR14447:SF0">
    <property type="entry name" value="UROTENSIN-2"/>
    <property type="match status" value="1"/>
</dbReference>
<evidence type="ECO:0000256" key="9">
    <source>
        <dbReference type="SAM" id="SignalP"/>
    </source>
</evidence>
<evidence type="ECO:0000256" key="3">
    <source>
        <dbReference type="ARBA" id="ARBA00022525"/>
    </source>
</evidence>
<protein>
    <recommendedName>
        <fullName evidence="12">Urotensin II</fullName>
    </recommendedName>
</protein>
<dbReference type="PROSITE" id="PS00984">
    <property type="entry name" value="UROTENSIN_II"/>
    <property type="match status" value="1"/>
</dbReference>
<keyword evidence="4" id="KW-0165">Cleavage on pair of basic residues</keyword>
<evidence type="ECO:0000256" key="1">
    <source>
        <dbReference type="ARBA" id="ARBA00004613"/>
    </source>
</evidence>
<feature type="chain" id="PRO_5037123400" description="Urotensin II" evidence="9">
    <location>
        <begin position="22"/>
        <end position="130"/>
    </location>
</feature>
<keyword evidence="3" id="KW-0964">Secreted</keyword>
<dbReference type="Pfam" id="PF02083">
    <property type="entry name" value="Urotensin_II"/>
    <property type="match status" value="1"/>
</dbReference>
<keyword evidence="5 8" id="KW-0372">Hormone</keyword>
<reference evidence="11" key="1">
    <citation type="journal article" date="2016" name="Nature">
        <title>Genome evolution in the allotetraploid frog Xenopus laevis.</title>
        <authorList>
            <person name="Session A.M."/>
            <person name="Uno Y."/>
            <person name="Kwon T."/>
            <person name="Chapman J.A."/>
            <person name="Toyoda A."/>
            <person name="Takahashi S."/>
            <person name="Fukui A."/>
            <person name="Hikosaka A."/>
            <person name="Suzuki A."/>
            <person name="Kondo M."/>
            <person name="van Heeringen S.J."/>
            <person name="Quigley I."/>
            <person name="Heinz S."/>
            <person name="Ogino H."/>
            <person name="Ochi H."/>
            <person name="Hellsten U."/>
            <person name="Lyons J.B."/>
            <person name="Simakov O."/>
            <person name="Putnam N."/>
            <person name="Stites J."/>
            <person name="Kuroki Y."/>
            <person name="Tanaka T."/>
            <person name="Michiue T."/>
            <person name="Watanabe M."/>
            <person name="Bogdanovic O."/>
            <person name="Lister R."/>
            <person name="Georgiou G."/>
            <person name="Paranjpe S.S."/>
            <person name="van Kruijsbergen I."/>
            <person name="Shu S."/>
            <person name="Carlson J."/>
            <person name="Kinoshita T."/>
            <person name="Ohta Y."/>
            <person name="Mawaribuchi S."/>
            <person name="Jenkins J."/>
            <person name="Grimwood J."/>
            <person name="Schmutz J."/>
            <person name="Mitros T."/>
            <person name="Mozaffari S.V."/>
            <person name="Suzuki Y."/>
            <person name="Haramoto Y."/>
            <person name="Yamamoto T.S."/>
            <person name="Takagi C."/>
            <person name="Heald R."/>
            <person name="Miller K."/>
            <person name="Haudenschild C."/>
            <person name="Kitzman J."/>
            <person name="Nakayama T."/>
            <person name="Izutsu Y."/>
            <person name="Robert J."/>
            <person name="Fortriede J."/>
            <person name="Burns K."/>
            <person name="Lotay V."/>
            <person name="Karimi K."/>
            <person name="Yasuoka Y."/>
            <person name="Dichmann D.S."/>
            <person name="Flajnik M.F."/>
            <person name="Houston D.W."/>
            <person name="Shendure J."/>
            <person name="DuPasquier L."/>
            <person name="Vize P.D."/>
            <person name="Zorn A.M."/>
            <person name="Ito M."/>
            <person name="Marcotte E.M."/>
            <person name="Wallingford J.B."/>
            <person name="Ito Y."/>
            <person name="Asashima M."/>
            <person name="Ueno N."/>
            <person name="Matsuda Y."/>
            <person name="Veenstra G.J."/>
            <person name="Fujiyama A."/>
            <person name="Harland R.M."/>
            <person name="Taira M."/>
            <person name="Rokhsar D.S."/>
        </authorList>
    </citation>
    <scope>NUCLEOTIDE SEQUENCE [LARGE SCALE GENOMIC DNA]</scope>
    <source>
        <strain evidence="11">J</strain>
    </source>
</reference>
<evidence type="ECO:0000256" key="6">
    <source>
        <dbReference type="ARBA" id="ARBA00022729"/>
    </source>
</evidence>
<evidence type="ECO:0000256" key="7">
    <source>
        <dbReference type="ARBA" id="ARBA00023157"/>
    </source>
</evidence>
<evidence type="ECO:0000256" key="2">
    <source>
        <dbReference type="ARBA" id="ARBA00006719"/>
    </source>
</evidence>
<keyword evidence="7" id="KW-1015">Disulfide bond</keyword>
<evidence type="ECO:0008006" key="12">
    <source>
        <dbReference type="Google" id="ProtNLM"/>
    </source>
</evidence>
<gene>
    <name evidence="10" type="ORF">XELAEV_18037618mg</name>
</gene>
<dbReference type="AlphaFoldDB" id="A0A974CDQ0"/>
<dbReference type="GO" id="GO:0005179">
    <property type="term" value="F:hormone activity"/>
    <property type="evidence" value="ECO:0007669"/>
    <property type="project" value="UniProtKB-KW"/>
</dbReference>
<feature type="signal peptide" evidence="9">
    <location>
        <begin position="1"/>
        <end position="21"/>
    </location>
</feature>
<dbReference type="Proteomes" id="UP000694892">
    <property type="component" value="Chromosome 7S"/>
</dbReference>
<proteinExistence type="inferred from homology"/>
<dbReference type="EMBL" id="CM004479">
    <property type="protein sequence ID" value="OCT70695.1"/>
    <property type="molecule type" value="Genomic_DNA"/>
</dbReference>
<keyword evidence="6 9" id="KW-0732">Signal</keyword>
<accession>A0A974CDQ0</accession>
<dbReference type="GO" id="GO:0005576">
    <property type="term" value="C:extracellular region"/>
    <property type="evidence" value="ECO:0007669"/>
    <property type="project" value="UniProtKB-SubCell"/>
</dbReference>
<evidence type="ECO:0000256" key="5">
    <source>
        <dbReference type="ARBA" id="ARBA00022702"/>
    </source>
</evidence>
<dbReference type="PANTHER" id="PTHR14447">
    <property type="entry name" value="UROTENSIN 2"/>
    <property type="match status" value="1"/>
</dbReference>
<dbReference type="GO" id="GO:0097746">
    <property type="term" value="P:blood vessel diameter maintenance"/>
    <property type="evidence" value="ECO:0007669"/>
    <property type="project" value="InterPro"/>
</dbReference>
<evidence type="ECO:0000256" key="4">
    <source>
        <dbReference type="ARBA" id="ARBA00022685"/>
    </source>
</evidence>
<dbReference type="InterPro" id="IPR001483">
    <property type="entry name" value="Urotensin_II"/>
</dbReference>
<comment type="subcellular location">
    <subcellularLocation>
        <location evidence="1 8">Secreted</location>
    </subcellularLocation>
</comment>
<evidence type="ECO:0000256" key="8">
    <source>
        <dbReference type="RuleBase" id="RU000636"/>
    </source>
</evidence>
<name>A0A974CDQ0_XENLA</name>